<feature type="compositionally biased region" description="Basic and acidic residues" evidence="1">
    <location>
        <begin position="72"/>
        <end position="107"/>
    </location>
</feature>
<reference evidence="2 3" key="1">
    <citation type="journal article" date="2014" name="Agronomy (Basel)">
        <title>A Draft Genome Sequence for Ensete ventricosum, the Drought-Tolerant Tree Against Hunger.</title>
        <authorList>
            <person name="Harrison J."/>
            <person name="Moore K.A."/>
            <person name="Paszkiewicz K."/>
            <person name="Jones T."/>
            <person name="Grant M."/>
            <person name="Ambacheew D."/>
            <person name="Muzemil S."/>
            <person name="Studholme D.J."/>
        </authorList>
    </citation>
    <scope>NUCLEOTIDE SEQUENCE [LARGE SCALE GENOMIC DNA]</scope>
</reference>
<sequence length="107" mass="12068">MLALRFPNKRYGPALSAIVVNSRGLGRLDPCSSVWHRVSSTEIVPGRQRQAPTFSVSDGVKRTRTSPSMRPAVEKPRRRDVSDESRGRRWRPGLDGRREDGARETPE</sequence>
<dbReference type="Proteomes" id="UP000287651">
    <property type="component" value="Unassembled WGS sequence"/>
</dbReference>
<feature type="region of interest" description="Disordered" evidence="1">
    <location>
        <begin position="46"/>
        <end position="107"/>
    </location>
</feature>
<gene>
    <name evidence="2" type="ORF">B296_00014956</name>
</gene>
<evidence type="ECO:0000313" key="3">
    <source>
        <dbReference type="Proteomes" id="UP000287651"/>
    </source>
</evidence>
<evidence type="ECO:0000313" key="2">
    <source>
        <dbReference type="EMBL" id="RRT59833.1"/>
    </source>
</evidence>
<name>A0A426Z7D9_ENSVE</name>
<comment type="caution">
    <text evidence="2">The sequence shown here is derived from an EMBL/GenBank/DDBJ whole genome shotgun (WGS) entry which is preliminary data.</text>
</comment>
<organism evidence="2 3">
    <name type="scientific">Ensete ventricosum</name>
    <name type="common">Abyssinian banana</name>
    <name type="synonym">Musa ensete</name>
    <dbReference type="NCBI Taxonomy" id="4639"/>
    <lineage>
        <taxon>Eukaryota</taxon>
        <taxon>Viridiplantae</taxon>
        <taxon>Streptophyta</taxon>
        <taxon>Embryophyta</taxon>
        <taxon>Tracheophyta</taxon>
        <taxon>Spermatophyta</taxon>
        <taxon>Magnoliopsida</taxon>
        <taxon>Liliopsida</taxon>
        <taxon>Zingiberales</taxon>
        <taxon>Musaceae</taxon>
        <taxon>Ensete</taxon>
    </lineage>
</organism>
<evidence type="ECO:0000256" key="1">
    <source>
        <dbReference type="SAM" id="MobiDB-lite"/>
    </source>
</evidence>
<dbReference type="EMBL" id="AMZH03008046">
    <property type="protein sequence ID" value="RRT59833.1"/>
    <property type="molecule type" value="Genomic_DNA"/>
</dbReference>
<proteinExistence type="predicted"/>
<protein>
    <submittedName>
        <fullName evidence="2">Uncharacterized protein</fullName>
    </submittedName>
</protein>
<dbReference type="AlphaFoldDB" id="A0A426Z7D9"/>
<accession>A0A426Z7D9</accession>